<dbReference type="InterPro" id="IPR037682">
    <property type="entry name" value="TonB_C"/>
</dbReference>
<dbReference type="PROSITE" id="PS52015">
    <property type="entry name" value="TONB_CTD"/>
    <property type="match status" value="1"/>
</dbReference>
<gene>
    <name evidence="3" type="ORF">CDN99_22160</name>
</gene>
<organism evidence="3 4">
    <name type="scientific">Roseateles aquatilis</name>
    <dbReference type="NCBI Taxonomy" id="431061"/>
    <lineage>
        <taxon>Bacteria</taxon>
        <taxon>Pseudomonadati</taxon>
        <taxon>Pseudomonadota</taxon>
        <taxon>Betaproteobacteria</taxon>
        <taxon>Burkholderiales</taxon>
        <taxon>Sphaerotilaceae</taxon>
        <taxon>Roseateles</taxon>
    </lineage>
</organism>
<evidence type="ECO:0000313" key="4">
    <source>
        <dbReference type="Proteomes" id="UP000197468"/>
    </source>
</evidence>
<sequence>MAVAMPVALALIGSGAARAQERVDLLPPVPILERTLTEGTCLTRPAEPLYYPSRSWRMEESGLFRFALTFSRPDRAPDVEVLTAAGNQQLLQAAKARVTQHRLPCMASDAPAQQVIEEISFNATPRPESHAVAPSAAPHPARAKALWACLRTPETPPAAQPPDFGTKTATTVLLFKFTAPDAPPTIEVIYNSGSDALLAVFKAYVSSYRMPCLTAEDASPVTQQMFRYAVDDVRQTLADPLPLRALLANVKDIRNMVAKFDFDAMGCPFDVTWTLWRPAMPNDARQVASADAYDARREPFLKWLTTLELNLTPERFEQLLGSTTRIQVPCGSLNLAANE</sequence>
<name>A0A2D0ALZ1_9BURK</name>
<keyword evidence="4" id="KW-1185">Reference proteome</keyword>
<evidence type="ECO:0000313" key="3">
    <source>
        <dbReference type="EMBL" id="OWQ85247.1"/>
    </source>
</evidence>
<feature type="signal peptide" evidence="1">
    <location>
        <begin position="1"/>
        <end position="19"/>
    </location>
</feature>
<comment type="caution">
    <text evidence="3">The sequence shown here is derived from an EMBL/GenBank/DDBJ whole genome shotgun (WGS) entry which is preliminary data.</text>
</comment>
<dbReference type="GO" id="GO:0055085">
    <property type="term" value="P:transmembrane transport"/>
    <property type="evidence" value="ECO:0007669"/>
    <property type="project" value="InterPro"/>
</dbReference>
<dbReference type="AlphaFoldDB" id="A0A2D0ALZ1"/>
<dbReference type="EMBL" id="NIOF01000013">
    <property type="protein sequence ID" value="OWQ85247.1"/>
    <property type="molecule type" value="Genomic_DNA"/>
</dbReference>
<evidence type="ECO:0000259" key="2">
    <source>
        <dbReference type="PROSITE" id="PS52015"/>
    </source>
</evidence>
<evidence type="ECO:0000256" key="1">
    <source>
        <dbReference type="SAM" id="SignalP"/>
    </source>
</evidence>
<accession>A0A2D0ALZ1</accession>
<feature type="chain" id="PRO_5012767884" description="TonB C-terminal domain-containing protein" evidence="1">
    <location>
        <begin position="20"/>
        <end position="339"/>
    </location>
</feature>
<dbReference type="Proteomes" id="UP000197468">
    <property type="component" value="Unassembled WGS sequence"/>
</dbReference>
<reference evidence="3 4" key="1">
    <citation type="journal article" date="2008" name="Int. J. Syst. Evol. Microbiol.">
        <title>Description of Roseateles aquatilis sp. nov. and Roseateles terrae sp. nov., in the class Betaproteobacteria, and emended description of the genus Roseateles.</title>
        <authorList>
            <person name="Gomila M."/>
            <person name="Bowien B."/>
            <person name="Falsen E."/>
            <person name="Moore E.R."/>
            <person name="Lalucat J."/>
        </authorList>
    </citation>
    <scope>NUCLEOTIDE SEQUENCE [LARGE SCALE GENOMIC DNA]</scope>
    <source>
        <strain evidence="3 4">CCUG 48205</strain>
    </source>
</reference>
<protein>
    <recommendedName>
        <fullName evidence="2">TonB C-terminal domain-containing protein</fullName>
    </recommendedName>
</protein>
<keyword evidence="1" id="KW-0732">Signal</keyword>
<feature type="domain" description="TonB C-terminal" evidence="2">
    <location>
        <begin position="36"/>
        <end position="130"/>
    </location>
</feature>
<proteinExistence type="predicted"/>